<keyword evidence="9" id="KW-0547">Nucleotide-binding</keyword>
<evidence type="ECO:0000256" key="3">
    <source>
        <dbReference type="ARBA" id="ARBA00022827"/>
    </source>
</evidence>
<dbReference type="PANTHER" id="PTHR22912">
    <property type="entry name" value="DISULFIDE OXIDOREDUCTASE"/>
    <property type="match status" value="1"/>
</dbReference>
<dbReference type="STRING" id="441375.B6ABY5"/>
<evidence type="ECO:0000256" key="6">
    <source>
        <dbReference type="ARBA" id="ARBA00023157"/>
    </source>
</evidence>
<dbReference type="InterPro" id="IPR004099">
    <property type="entry name" value="Pyr_nucl-diS_OxRdtase_dimer"/>
</dbReference>
<sequence>MYLHLGQVNWGLKLSLLIRRELLVCYLLKYSFTLKPFRTSLLSIIGGTCLNEGCIPSKTLLNASLQYWKMRNSSYWGIDTSYNRIDLDILQRRKNEVIQQLRSGIKYLFSKNKIDFVNAEAKILDHSTIGLSKPVTFNGLEFSRINAKNIVIATGSTGLNLPNIDNVDEEIIVTNKGALEFTKIPDHLFIIGGGVIGLELGTVWHRLGSQVTILEFADTILSNYDQDIRGIFLKNLQENFDTKIITGAQVREVTKDGNNVQVSYEVKNSGDIKTVICDKVLLSVGRKPNTKNLGLENIGVNVDRRGYIPIDHETYRVIPYSNIYAIGDVIGGQMLAHKAEEEGIFVAEFIANGKQSPIHYDAIPTVIYTHPEIACVGFSEKDLILKQIPFKKGIFRMNANSRARVSGDVEGFVKVFEHSETKEILGSCIISANAGEIIHELALAYRYRASCEDIARLCHAHPTLSEAIKEACWSVSFGSAIHM</sequence>
<dbReference type="PRINTS" id="PR00368">
    <property type="entry name" value="FADPNR"/>
</dbReference>
<dbReference type="PANTHER" id="PTHR22912:SF151">
    <property type="entry name" value="DIHYDROLIPOYL DEHYDROGENASE, MITOCHONDRIAL"/>
    <property type="match status" value="1"/>
</dbReference>
<comment type="cofactor">
    <cofactor evidence="9 11">
        <name>FAD</name>
        <dbReference type="ChEBI" id="CHEBI:57692"/>
    </cofactor>
    <text evidence="9 11">Binds 1 FAD per subunit.</text>
</comment>
<keyword evidence="4 11" id="KW-0560">Oxidoreductase</keyword>
<feature type="binding site" evidence="9">
    <location>
        <position position="328"/>
    </location>
    <ligand>
        <name>FAD</name>
        <dbReference type="ChEBI" id="CHEBI:57692"/>
    </ligand>
</feature>
<dbReference type="Pfam" id="PF02852">
    <property type="entry name" value="Pyr_redox_dim"/>
    <property type="match status" value="1"/>
</dbReference>
<comment type="similarity">
    <text evidence="1 11">Belongs to the class-I pyridine nucleotide-disulfide oxidoreductase family.</text>
</comment>
<dbReference type="InterPro" id="IPR012999">
    <property type="entry name" value="Pyr_OxRdtase_I_AS"/>
</dbReference>
<dbReference type="InterPro" id="IPR016156">
    <property type="entry name" value="FAD/NAD-linked_Rdtase_dimer_sf"/>
</dbReference>
<dbReference type="GO" id="GO:0045252">
    <property type="term" value="C:oxoglutarate dehydrogenase complex"/>
    <property type="evidence" value="ECO:0007669"/>
    <property type="project" value="TreeGrafter"/>
</dbReference>
<reference evidence="14" key="1">
    <citation type="submission" date="2008-06" db="EMBL/GenBank/DDBJ databases">
        <authorList>
            <person name="Lorenzi H."/>
            <person name="Inman J."/>
            <person name="Miller J."/>
            <person name="Schobel S."/>
            <person name="Amedeo P."/>
            <person name="Caler E.V."/>
            <person name="da Silva J."/>
        </authorList>
    </citation>
    <scope>NUCLEOTIDE SEQUENCE [LARGE SCALE GENOMIC DNA]</scope>
    <source>
        <strain evidence="14">RN66</strain>
    </source>
</reference>
<keyword evidence="3 9" id="KW-0274">FAD</keyword>
<protein>
    <recommendedName>
        <fullName evidence="11">Dihydrolipoyl dehydrogenase</fullName>
        <ecNumber evidence="11">1.8.1.4</ecNumber>
    </recommendedName>
</protein>
<keyword evidence="15" id="KW-1185">Reference proteome</keyword>
<evidence type="ECO:0000256" key="8">
    <source>
        <dbReference type="PIRSR" id="PIRSR000350-2"/>
    </source>
</evidence>
<dbReference type="OrthoDB" id="361797at2759"/>
<comment type="miscellaneous">
    <text evidence="11">The active site is a redox-active disulfide bond.</text>
</comment>
<dbReference type="SUPFAM" id="SSF55424">
    <property type="entry name" value="FAD/NAD-linked reductases, dimerisation (C-terminal) domain"/>
    <property type="match status" value="1"/>
</dbReference>
<dbReference type="GeneID" id="6994956"/>
<dbReference type="InterPro" id="IPR036188">
    <property type="entry name" value="FAD/NAD-bd_sf"/>
</dbReference>
<proteinExistence type="inferred from homology"/>
<evidence type="ECO:0000256" key="11">
    <source>
        <dbReference type="RuleBase" id="RU003692"/>
    </source>
</evidence>
<dbReference type="GO" id="GO:0004148">
    <property type="term" value="F:dihydrolipoyl dehydrogenase (NADH) activity"/>
    <property type="evidence" value="ECO:0007669"/>
    <property type="project" value="UniProtKB-EC"/>
</dbReference>
<evidence type="ECO:0000256" key="9">
    <source>
        <dbReference type="PIRSR" id="PIRSR000350-3"/>
    </source>
</evidence>
<dbReference type="OMA" id="CAQLGMK"/>
<evidence type="ECO:0000313" key="14">
    <source>
        <dbReference type="EMBL" id="EEA05338.1"/>
    </source>
</evidence>
<dbReference type="Gene3D" id="3.50.50.60">
    <property type="entry name" value="FAD/NAD(P)-binding domain"/>
    <property type="match status" value="2"/>
</dbReference>
<gene>
    <name evidence="14" type="ORF">CMU_023430</name>
</gene>
<evidence type="ECO:0000259" key="12">
    <source>
        <dbReference type="Pfam" id="PF02852"/>
    </source>
</evidence>
<dbReference type="AlphaFoldDB" id="B6ABY5"/>
<feature type="binding site" evidence="9">
    <location>
        <begin position="154"/>
        <end position="156"/>
    </location>
    <ligand>
        <name>FAD</name>
        <dbReference type="ChEBI" id="CHEBI:57692"/>
    </ligand>
</feature>
<dbReference type="VEuPathDB" id="CryptoDB:CMU_023430"/>
<dbReference type="InterPro" id="IPR023753">
    <property type="entry name" value="FAD/NAD-binding_dom"/>
</dbReference>
<accession>B6ABY5</accession>
<dbReference type="InterPro" id="IPR001100">
    <property type="entry name" value="Pyr_nuc-diS_OxRdtase"/>
</dbReference>
<dbReference type="eggNOG" id="KOG1335">
    <property type="taxonomic scope" value="Eukaryota"/>
</dbReference>
<dbReference type="SUPFAM" id="SSF51905">
    <property type="entry name" value="FAD/NAD(P)-binding domain"/>
    <property type="match status" value="1"/>
</dbReference>
<dbReference type="Gene3D" id="3.30.390.30">
    <property type="match status" value="1"/>
</dbReference>
<name>B6ABY5_CRYMR</name>
<feature type="domain" description="FAD/NAD(P)-binding" evidence="13">
    <location>
        <begin position="42"/>
        <end position="343"/>
    </location>
</feature>
<evidence type="ECO:0000256" key="5">
    <source>
        <dbReference type="ARBA" id="ARBA00023027"/>
    </source>
</evidence>
<dbReference type="Proteomes" id="UP000001460">
    <property type="component" value="Unassembled WGS sequence"/>
</dbReference>
<keyword evidence="5 9" id="KW-0520">NAD</keyword>
<comment type="catalytic activity">
    <reaction evidence="11">
        <text>N(6)-[(R)-dihydrolipoyl]-L-lysyl-[protein] + NAD(+) = N(6)-[(R)-lipoyl]-L-lysyl-[protein] + NADH + H(+)</text>
        <dbReference type="Rhea" id="RHEA:15045"/>
        <dbReference type="Rhea" id="RHEA-COMP:10474"/>
        <dbReference type="Rhea" id="RHEA-COMP:10475"/>
        <dbReference type="ChEBI" id="CHEBI:15378"/>
        <dbReference type="ChEBI" id="CHEBI:57540"/>
        <dbReference type="ChEBI" id="CHEBI:57945"/>
        <dbReference type="ChEBI" id="CHEBI:83099"/>
        <dbReference type="ChEBI" id="CHEBI:83100"/>
        <dbReference type="EC" id="1.8.1.4"/>
    </reaction>
</comment>
<keyword evidence="6" id="KW-1015">Disulfide bond</keyword>
<dbReference type="EC" id="1.8.1.4" evidence="11"/>
<evidence type="ECO:0000256" key="2">
    <source>
        <dbReference type="ARBA" id="ARBA00022630"/>
    </source>
</evidence>
<dbReference type="PRINTS" id="PR00411">
    <property type="entry name" value="PNDRDTASEI"/>
</dbReference>
<evidence type="ECO:0000256" key="10">
    <source>
        <dbReference type="PIRSR" id="PIRSR000350-4"/>
    </source>
</evidence>
<dbReference type="PROSITE" id="PS00076">
    <property type="entry name" value="PYRIDINE_REDOX_1"/>
    <property type="match status" value="1"/>
</dbReference>
<evidence type="ECO:0000256" key="1">
    <source>
        <dbReference type="ARBA" id="ARBA00007532"/>
    </source>
</evidence>
<feature type="domain" description="Pyridine nucleotide-disulphide oxidoreductase dimerisation" evidence="12">
    <location>
        <begin position="363"/>
        <end position="471"/>
    </location>
</feature>
<feature type="binding site" evidence="9">
    <location>
        <position position="285"/>
    </location>
    <ligand>
        <name>NAD(+)</name>
        <dbReference type="ChEBI" id="CHEBI:57540"/>
    </ligand>
</feature>
<feature type="binding site" evidence="9">
    <location>
        <begin position="192"/>
        <end position="199"/>
    </location>
    <ligand>
        <name>NAD(+)</name>
        <dbReference type="ChEBI" id="CHEBI:57540"/>
    </ligand>
</feature>
<evidence type="ECO:0000259" key="13">
    <source>
        <dbReference type="Pfam" id="PF07992"/>
    </source>
</evidence>
<feature type="binding site" evidence="9">
    <location>
        <begin position="334"/>
        <end position="337"/>
    </location>
    <ligand>
        <name>FAD</name>
        <dbReference type="ChEBI" id="CHEBI:57692"/>
    </ligand>
</feature>
<feature type="binding site" evidence="9">
    <location>
        <position position="58"/>
    </location>
    <ligand>
        <name>FAD</name>
        <dbReference type="ChEBI" id="CHEBI:57692"/>
    </ligand>
</feature>
<dbReference type="GO" id="GO:0005739">
    <property type="term" value="C:mitochondrion"/>
    <property type="evidence" value="ECO:0007669"/>
    <property type="project" value="TreeGrafter"/>
</dbReference>
<evidence type="ECO:0000313" key="15">
    <source>
        <dbReference type="Proteomes" id="UP000001460"/>
    </source>
</evidence>
<evidence type="ECO:0000256" key="4">
    <source>
        <dbReference type="ARBA" id="ARBA00023002"/>
    </source>
</evidence>
<dbReference type="InterPro" id="IPR006258">
    <property type="entry name" value="Lipoamide_DH"/>
</dbReference>
<feature type="binding site" evidence="9">
    <location>
        <position position="215"/>
    </location>
    <ligand>
        <name>NAD(+)</name>
        <dbReference type="ChEBI" id="CHEBI:57540"/>
    </ligand>
</feature>
<dbReference type="GO" id="GO:0006103">
    <property type="term" value="P:2-oxoglutarate metabolic process"/>
    <property type="evidence" value="ECO:0007669"/>
    <property type="project" value="TreeGrafter"/>
</dbReference>
<feature type="active site" description="Proton acceptor" evidence="8">
    <location>
        <position position="461"/>
    </location>
</feature>
<dbReference type="GO" id="GO:0050660">
    <property type="term" value="F:flavin adenine dinucleotide binding"/>
    <property type="evidence" value="ECO:0007669"/>
    <property type="project" value="InterPro"/>
</dbReference>
<dbReference type="InterPro" id="IPR050151">
    <property type="entry name" value="Class-I_Pyr_Nuc-Dis_Oxidored"/>
</dbReference>
<dbReference type="EMBL" id="DS989727">
    <property type="protein sequence ID" value="EEA05338.1"/>
    <property type="molecule type" value="Genomic_DNA"/>
</dbReference>
<dbReference type="NCBIfam" id="TIGR01350">
    <property type="entry name" value="lipoamide_DH"/>
    <property type="match status" value="1"/>
</dbReference>
<keyword evidence="7 11" id="KW-0676">Redox-active center</keyword>
<keyword evidence="2 11" id="KW-0285">Flavoprotein</keyword>
<evidence type="ECO:0000256" key="7">
    <source>
        <dbReference type="ARBA" id="ARBA00023284"/>
    </source>
</evidence>
<organism evidence="14 15">
    <name type="scientific">Cryptosporidium muris (strain RN66)</name>
    <dbReference type="NCBI Taxonomy" id="441375"/>
    <lineage>
        <taxon>Eukaryota</taxon>
        <taxon>Sar</taxon>
        <taxon>Alveolata</taxon>
        <taxon>Apicomplexa</taxon>
        <taxon>Conoidasida</taxon>
        <taxon>Coccidia</taxon>
        <taxon>Eucoccidiorida</taxon>
        <taxon>Eimeriorina</taxon>
        <taxon>Cryptosporidiidae</taxon>
        <taxon>Cryptosporidium</taxon>
    </lineage>
</organism>
<dbReference type="Pfam" id="PF07992">
    <property type="entry name" value="Pyr_redox_2"/>
    <property type="match status" value="1"/>
</dbReference>
<feature type="disulfide bond" description="Redox-active" evidence="10">
    <location>
        <begin position="49"/>
        <end position="54"/>
    </location>
</feature>
<dbReference type="PIRSF" id="PIRSF000350">
    <property type="entry name" value="Mercury_reductase_MerA"/>
    <property type="match status" value="1"/>
</dbReference>
<dbReference type="RefSeq" id="XP_002139687.1">
    <property type="nucleotide sequence ID" value="XM_002139651.1"/>
</dbReference>
<dbReference type="FunFam" id="3.30.390.30:FF:000001">
    <property type="entry name" value="Dihydrolipoyl dehydrogenase"/>
    <property type="match status" value="1"/>
</dbReference>